<evidence type="ECO:0000256" key="1">
    <source>
        <dbReference type="SAM" id="MobiDB-lite"/>
    </source>
</evidence>
<sequence length="313" mass="36544">MGHNVDFQERWEFRRKEINEDSSSDDNSKSSSEQFLKNQRLIVEDDYHSDIPAQKEPKVRKLSAKGKSKCKKPRKKQARAIKKKKSVNEKMDGALVKKDKIIKRKGFRYDPRLMDDVKSFSESLLEDMKVTGEKLFFRMKEQMYELISRGPRYPKLNKGGNQMVFPQVQNQMNFRFYANLNGYDQMTIGPDNLLIQEQQNLNGNCFIMDDMMRQPTREGINYVYDFPRVQHQRGMVFGRELPNTFLNRPFVMSGRSEGTKAMNVQHESNLKANVTLVTDATRQLQTMANGRVPPNGNFSGPIILREREREEKV</sequence>
<dbReference type="EnsemblPlants" id="Kaladp0087s0159.2.v1.1">
    <property type="protein sequence ID" value="Kaladp0087s0159.2.v1.1.CDS.1"/>
    <property type="gene ID" value="Kaladp0087s0159.v1.1"/>
</dbReference>
<reference evidence="2" key="1">
    <citation type="submission" date="2021-01" db="UniProtKB">
        <authorList>
            <consortium name="EnsemblPlants"/>
        </authorList>
    </citation>
    <scope>IDENTIFICATION</scope>
</reference>
<keyword evidence="3" id="KW-1185">Reference proteome</keyword>
<dbReference type="AlphaFoldDB" id="A0A7N0UWX2"/>
<dbReference type="Proteomes" id="UP000594263">
    <property type="component" value="Unplaced"/>
</dbReference>
<protein>
    <submittedName>
        <fullName evidence="2">Uncharacterized protein</fullName>
    </submittedName>
</protein>
<evidence type="ECO:0000313" key="2">
    <source>
        <dbReference type="EnsemblPlants" id="Kaladp0087s0159.2.v1.1.CDS.1"/>
    </source>
</evidence>
<feature type="compositionally biased region" description="Basic residues" evidence="1">
    <location>
        <begin position="60"/>
        <end position="85"/>
    </location>
</feature>
<name>A0A7N0UWX2_KALFE</name>
<organism evidence="2 3">
    <name type="scientific">Kalanchoe fedtschenkoi</name>
    <name type="common">Lavender scallops</name>
    <name type="synonym">South American air plant</name>
    <dbReference type="NCBI Taxonomy" id="63787"/>
    <lineage>
        <taxon>Eukaryota</taxon>
        <taxon>Viridiplantae</taxon>
        <taxon>Streptophyta</taxon>
        <taxon>Embryophyta</taxon>
        <taxon>Tracheophyta</taxon>
        <taxon>Spermatophyta</taxon>
        <taxon>Magnoliopsida</taxon>
        <taxon>eudicotyledons</taxon>
        <taxon>Gunneridae</taxon>
        <taxon>Pentapetalae</taxon>
        <taxon>Saxifragales</taxon>
        <taxon>Crassulaceae</taxon>
        <taxon>Kalanchoe</taxon>
    </lineage>
</organism>
<feature type="region of interest" description="Disordered" evidence="1">
    <location>
        <begin position="46"/>
        <end position="85"/>
    </location>
</feature>
<proteinExistence type="predicted"/>
<dbReference type="Gramene" id="Kaladp0087s0159.2.v1.1">
    <property type="protein sequence ID" value="Kaladp0087s0159.2.v1.1.CDS.1"/>
    <property type="gene ID" value="Kaladp0087s0159.v1.1"/>
</dbReference>
<dbReference type="Gramene" id="Kaladp0087s0159.1.v1.1">
    <property type="protein sequence ID" value="Kaladp0087s0159.1.v1.1.CDS.1"/>
    <property type="gene ID" value="Kaladp0087s0159.v1.1"/>
</dbReference>
<feature type="compositionally biased region" description="Basic and acidic residues" evidence="1">
    <location>
        <begin position="46"/>
        <end position="59"/>
    </location>
</feature>
<accession>A0A7N0UWX2</accession>
<feature type="region of interest" description="Disordered" evidence="1">
    <location>
        <begin position="16"/>
        <end position="35"/>
    </location>
</feature>
<dbReference type="EnsemblPlants" id="Kaladp0087s0159.1.v1.1">
    <property type="protein sequence ID" value="Kaladp0087s0159.1.v1.1.CDS.1"/>
    <property type="gene ID" value="Kaladp0087s0159.v1.1"/>
</dbReference>
<evidence type="ECO:0000313" key="3">
    <source>
        <dbReference type="Proteomes" id="UP000594263"/>
    </source>
</evidence>